<evidence type="ECO:0000256" key="2">
    <source>
        <dbReference type="ARBA" id="ARBA00022840"/>
    </source>
</evidence>
<accession>A0A7S8FDY7</accession>
<dbReference type="CDD" id="cd00009">
    <property type="entry name" value="AAA"/>
    <property type="match status" value="1"/>
</dbReference>
<dbReference type="Gene3D" id="1.10.8.60">
    <property type="match status" value="1"/>
</dbReference>
<dbReference type="SUPFAM" id="SSF52540">
    <property type="entry name" value="P-loop containing nucleoside triphosphate hydrolases"/>
    <property type="match status" value="1"/>
</dbReference>
<dbReference type="PROSITE" id="PS50045">
    <property type="entry name" value="SIGMA54_INTERACT_4"/>
    <property type="match status" value="1"/>
</dbReference>
<sequence length="276" mass="31364">MANSDVTVLIAGELGTGKTLAAMTIHQMSRRAGESLLQFDCAATSEEFLETELFGSEGSGGVKKGLLETTNGRTILLQNIDQIPPQTQTRLLRVLQDREFQRIGGTEILPTDCRFIGTCSGDMKQMVQANLFREDLYYRLNVIFIHLPPLRERPKDIKPLLRALLTRRGVDAEQFMEKLQRQNLMEYFEKYPWPGNVKELNRVVEMAVLAERWDEIKLHLLGHTAHSNKLVIERIIEFPPEHHQAGISILASLERCCGENILICGLEFELSKMVCE</sequence>
<evidence type="ECO:0000259" key="3">
    <source>
        <dbReference type="PROSITE" id="PS50045"/>
    </source>
</evidence>
<protein>
    <submittedName>
        <fullName evidence="4">DNA-binding transcriptional activator HyfR</fullName>
    </submittedName>
</protein>
<organism evidence="4 5">
    <name type="scientific">Candidatus Nitrospira kreftii</name>
    <dbReference type="NCBI Taxonomy" id="2652173"/>
    <lineage>
        <taxon>Bacteria</taxon>
        <taxon>Pseudomonadati</taxon>
        <taxon>Nitrospirota</taxon>
        <taxon>Nitrospiria</taxon>
        <taxon>Nitrospirales</taxon>
        <taxon>Nitrospiraceae</taxon>
        <taxon>Nitrospira</taxon>
    </lineage>
</organism>
<dbReference type="GO" id="GO:0006355">
    <property type="term" value="P:regulation of DNA-templated transcription"/>
    <property type="evidence" value="ECO:0007669"/>
    <property type="project" value="InterPro"/>
</dbReference>
<evidence type="ECO:0000313" key="4">
    <source>
        <dbReference type="EMBL" id="QPD04042.1"/>
    </source>
</evidence>
<dbReference type="AlphaFoldDB" id="A0A7S8FDY7"/>
<dbReference type="Proteomes" id="UP000593737">
    <property type="component" value="Chromosome"/>
</dbReference>
<feature type="domain" description="Sigma-54 factor interaction" evidence="3">
    <location>
        <begin position="1"/>
        <end position="209"/>
    </location>
</feature>
<dbReference type="EMBL" id="CP047423">
    <property type="protein sequence ID" value="QPD04042.1"/>
    <property type="molecule type" value="Genomic_DNA"/>
</dbReference>
<reference evidence="4 5" key="1">
    <citation type="journal article" date="2020" name="ISME J.">
        <title>Enrichment and physiological characterization of a novel comammox Nitrospira indicates ammonium inhibition of complete nitrification.</title>
        <authorList>
            <person name="Sakoula D."/>
            <person name="Koch H."/>
            <person name="Frank J."/>
            <person name="Jetten M.S.M."/>
            <person name="van Kessel M.A.H.J."/>
            <person name="Lucker S."/>
        </authorList>
    </citation>
    <scope>NUCLEOTIDE SEQUENCE [LARGE SCALE GENOMIC DNA]</scope>
    <source>
        <strain evidence="4">Comreactor17</strain>
    </source>
</reference>
<evidence type="ECO:0000256" key="1">
    <source>
        <dbReference type="ARBA" id="ARBA00022741"/>
    </source>
</evidence>
<dbReference type="Pfam" id="PF25601">
    <property type="entry name" value="AAA_lid_14"/>
    <property type="match status" value="1"/>
</dbReference>
<dbReference type="InterPro" id="IPR058031">
    <property type="entry name" value="AAA_lid_NorR"/>
</dbReference>
<name>A0A7S8FDY7_9BACT</name>
<evidence type="ECO:0000313" key="5">
    <source>
        <dbReference type="Proteomes" id="UP000593737"/>
    </source>
</evidence>
<keyword evidence="4" id="KW-0238">DNA-binding</keyword>
<keyword evidence="2" id="KW-0067">ATP-binding</keyword>
<gene>
    <name evidence="4" type="ORF">Nkreftii_001816</name>
</gene>
<dbReference type="GO" id="GO:0005524">
    <property type="term" value="F:ATP binding"/>
    <property type="evidence" value="ECO:0007669"/>
    <property type="project" value="UniProtKB-KW"/>
</dbReference>
<dbReference type="Gene3D" id="3.40.50.300">
    <property type="entry name" value="P-loop containing nucleotide triphosphate hydrolases"/>
    <property type="match status" value="1"/>
</dbReference>
<dbReference type="InterPro" id="IPR002078">
    <property type="entry name" value="Sigma_54_int"/>
</dbReference>
<dbReference type="GO" id="GO:0003677">
    <property type="term" value="F:DNA binding"/>
    <property type="evidence" value="ECO:0007669"/>
    <property type="project" value="UniProtKB-KW"/>
</dbReference>
<proteinExistence type="predicted"/>
<dbReference type="KEGG" id="nkf:Nkreftii_001816"/>
<dbReference type="Pfam" id="PF00158">
    <property type="entry name" value="Sigma54_activat"/>
    <property type="match status" value="1"/>
</dbReference>
<dbReference type="PANTHER" id="PTHR32071">
    <property type="entry name" value="TRANSCRIPTIONAL REGULATORY PROTEIN"/>
    <property type="match status" value="1"/>
</dbReference>
<dbReference type="InterPro" id="IPR027417">
    <property type="entry name" value="P-loop_NTPase"/>
</dbReference>
<keyword evidence="1" id="KW-0547">Nucleotide-binding</keyword>